<dbReference type="GO" id="GO:0005978">
    <property type="term" value="P:glycogen biosynthetic process"/>
    <property type="evidence" value="ECO:0007669"/>
    <property type="project" value="UniProtKB-UniRule"/>
</dbReference>
<dbReference type="NCBIfam" id="TIGR02095">
    <property type="entry name" value="glgA"/>
    <property type="match status" value="1"/>
</dbReference>
<comment type="caution">
    <text evidence="11">The sequence shown here is derived from an EMBL/GenBank/DDBJ whole genome shotgun (WGS) entry which is preliminary data.</text>
</comment>
<dbReference type="InterPro" id="IPR013534">
    <property type="entry name" value="Starch_synth_cat_dom"/>
</dbReference>
<dbReference type="InterPro" id="IPR011835">
    <property type="entry name" value="GS/SS"/>
</dbReference>
<keyword evidence="6 7" id="KW-0320">Glycogen biosynthesis</keyword>
<evidence type="ECO:0000313" key="12">
    <source>
        <dbReference type="Proteomes" id="UP000824082"/>
    </source>
</evidence>
<feature type="compositionally biased region" description="Low complexity" evidence="8">
    <location>
        <begin position="123"/>
        <end position="134"/>
    </location>
</feature>
<reference evidence="11" key="2">
    <citation type="journal article" date="2021" name="PeerJ">
        <title>Extensive microbial diversity within the chicken gut microbiome revealed by metagenomics and culture.</title>
        <authorList>
            <person name="Gilroy R."/>
            <person name="Ravi A."/>
            <person name="Getino M."/>
            <person name="Pursley I."/>
            <person name="Horton D.L."/>
            <person name="Alikhan N.F."/>
            <person name="Baker D."/>
            <person name="Gharbi K."/>
            <person name="Hall N."/>
            <person name="Watson M."/>
            <person name="Adriaenssens E.M."/>
            <person name="Foster-Nyarko E."/>
            <person name="Jarju S."/>
            <person name="Secka A."/>
            <person name="Antonio M."/>
            <person name="Oren A."/>
            <person name="Chaudhuri R.R."/>
            <person name="La Ragione R."/>
            <person name="Hildebrand F."/>
            <person name="Pallen M.J."/>
        </authorList>
    </citation>
    <scope>NUCLEOTIDE SEQUENCE</scope>
    <source>
        <strain evidence="11">4509</strain>
    </source>
</reference>
<evidence type="ECO:0000256" key="7">
    <source>
        <dbReference type="HAMAP-Rule" id="MF_00484"/>
    </source>
</evidence>
<dbReference type="AlphaFoldDB" id="A0A9D1LJF7"/>
<name>A0A9D1LJF7_9FIRM</name>
<organism evidence="11 12">
    <name type="scientific">Candidatus Egerieicola faecale</name>
    <dbReference type="NCBI Taxonomy" id="2840774"/>
    <lineage>
        <taxon>Bacteria</taxon>
        <taxon>Bacillati</taxon>
        <taxon>Bacillota</taxon>
        <taxon>Clostridia</taxon>
        <taxon>Eubacteriales</taxon>
        <taxon>Oscillospiraceae</taxon>
        <taxon>Oscillospiraceae incertae sedis</taxon>
        <taxon>Candidatus Egerieicola</taxon>
    </lineage>
</organism>
<keyword evidence="4 7" id="KW-0328">Glycosyltransferase</keyword>
<dbReference type="PANTHER" id="PTHR45825">
    <property type="entry name" value="GRANULE-BOUND STARCH SYNTHASE 1, CHLOROPLASTIC/AMYLOPLASTIC"/>
    <property type="match status" value="1"/>
</dbReference>
<dbReference type="Pfam" id="PF00534">
    <property type="entry name" value="Glycos_transf_1"/>
    <property type="match status" value="1"/>
</dbReference>
<feature type="compositionally biased region" description="Basic residues" evidence="8">
    <location>
        <begin position="135"/>
        <end position="149"/>
    </location>
</feature>
<dbReference type="EMBL" id="DVMX01000002">
    <property type="protein sequence ID" value="HIU40946.1"/>
    <property type="molecule type" value="Genomic_DNA"/>
</dbReference>
<feature type="compositionally biased region" description="Basic and acidic residues" evidence="8">
    <location>
        <begin position="41"/>
        <end position="122"/>
    </location>
</feature>
<evidence type="ECO:0000313" key="11">
    <source>
        <dbReference type="EMBL" id="HIU40946.1"/>
    </source>
</evidence>
<evidence type="ECO:0000259" key="10">
    <source>
        <dbReference type="Pfam" id="PF08323"/>
    </source>
</evidence>
<feature type="compositionally biased region" description="Basic and acidic residues" evidence="8">
    <location>
        <begin position="150"/>
        <end position="175"/>
    </location>
</feature>
<feature type="region of interest" description="Disordered" evidence="8">
    <location>
        <begin position="1"/>
        <end position="181"/>
    </location>
</feature>
<evidence type="ECO:0000256" key="6">
    <source>
        <dbReference type="ARBA" id="ARBA00023056"/>
    </source>
</evidence>
<comment type="similarity">
    <text evidence="3 7">Belongs to the glycosyltransferase 1 family. Bacterial/plant glycogen synthase subfamily.</text>
</comment>
<accession>A0A9D1LJF7</accession>
<evidence type="ECO:0000256" key="5">
    <source>
        <dbReference type="ARBA" id="ARBA00022679"/>
    </source>
</evidence>
<feature type="domain" description="Glycosyl transferase family 1" evidence="9">
    <location>
        <begin position="485"/>
        <end position="633"/>
    </location>
</feature>
<keyword evidence="5 7" id="KW-0808">Transferase</keyword>
<dbReference type="EC" id="2.4.1.21" evidence="7"/>
<dbReference type="PANTHER" id="PTHR45825:SF11">
    <property type="entry name" value="ALPHA AMYLASE DOMAIN-CONTAINING PROTEIN"/>
    <property type="match status" value="1"/>
</dbReference>
<reference evidence="11" key="1">
    <citation type="submission" date="2020-10" db="EMBL/GenBank/DDBJ databases">
        <authorList>
            <person name="Gilroy R."/>
        </authorList>
    </citation>
    <scope>NUCLEOTIDE SEQUENCE</scope>
    <source>
        <strain evidence="11">4509</strain>
    </source>
</reference>
<proteinExistence type="inferred from homology"/>
<evidence type="ECO:0000256" key="4">
    <source>
        <dbReference type="ARBA" id="ARBA00022676"/>
    </source>
</evidence>
<evidence type="ECO:0000256" key="8">
    <source>
        <dbReference type="SAM" id="MobiDB-lite"/>
    </source>
</evidence>
<dbReference type="Gene3D" id="3.40.50.2000">
    <property type="entry name" value="Glycogen Phosphorylase B"/>
    <property type="match status" value="2"/>
</dbReference>
<evidence type="ECO:0000256" key="3">
    <source>
        <dbReference type="ARBA" id="ARBA00010281"/>
    </source>
</evidence>
<comment type="catalytic activity">
    <reaction evidence="1 7">
        <text>[(1-&gt;4)-alpha-D-glucosyl](n) + ADP-alpha-D-glucose = [(1-&gt;4)-alpha-D-glucosyl](n+1) + ADP + H(+)</text>
        <dbReference type="Rhea" id="RHEA:18189"/>
        <dbReference type="Rhea" id="RHEA-COMP:9584"/>
        <dbReference type="Rhea" id="RHEA-COMP:9587"/>
        <dbReference type="ChEBI" id="CHEBI:15378"/>
        <dbReference type="ChEBI" id="CHEBI:15444"/>
        <dbReference type="ChEBI" id="CHEBI:57498"/>
        <dbReference type="ChEBI" id="CHEBI:456216"/>
        <dbReference type="EC" id="2.4.1.21"/>
    </reaction>
</comment>
<dbReference type="GO" id="GO:0009011">
    <property type="term" value="F:alpha-1,4-glucan glucosyltransferase (ADP-glucose donor) activity"/>
    <property type="evidence" value="ECO:0007669"/>
    <property type="project" value="UniProtKB-UniRule"/>
</dbReference>
<evidence type="ECO:0000256" key="1">
    <source>
        <dbReference type="ARBA" id="ARBA00001478"/>
    </source>
</evidence>
<dbReference type="InterPro" id="IPR001296">
    <property type="entry name" value="Glyco_trans_1"/>
</dbReference>
<feature type="domain" description="Starch synthase catalytic" evidence="10">
    <location>
        <begin position="196"/>
        <end position="432"/>
    </location>
</feature>
<dbReference type="SUPFAM" id="SSF53756">
    <property type="entry name" value="UDP-Glycosyltransferase/glycogen phosphorylase"/>
    <property type="match status" value="1"/>
</dbReference>
<dbReference type="CDD" id="cd03791">
    <property type="entry name" value="GT5_Glycogen_synthase_DULL1-like"/>
    <property type="match status" value="1"/>
</dbReference>
<dbReference type="HAMAP" id="MF_00484">
    <property type="entry name" value="Glycogen_synth"/>
    <property type="match status" value="1"/>
</dbReference>
<gene>
    <name evidence="7" type="primary">glgA</name>
    <name evidence="11" type="ORF">IAD19_00130</name>
</gene>
<sequence length="675" mass="75054">MKPTAAGETAAPAAQKKKSPTAKETALKPQAPVAENKASTLKKETPAVKEAVSVEKKEAPAAKKEAPVEKSEVLAAKKETPTEKKEASAAKKEAPTEKKEASAAKKEAPTEKKEASAAKKEAPAATAAPTTQKKAAGKKTPSTKKKSTPAKKEAKLMTEQTKAPENKAEPAKNQEEPTPQDAASITVMSDLPRRSVAFIGSECHPFVKTGGLGDVMYALPRELVRLNCDVRVILPRYACIPQQYQDKMVYRGEFYMDLGKTGRNYYVGIMEYVCDGVVYDFIDNQEFFSSGNPYVNLVDDIPKYCFFSKAALAALNYMNWIPDIVHCHDWQAALVPVYLRTLFQDSPVGHARSILTIHNLRFQGIYNIPTIQYWSGLPDHVFNMGALKQDYEDANMLKGGLAYADRITTVSHTYAQEIQTSEYGEHLENHLRYHSGKLRGIVNGIDYGMWNPETDPALAVNYGLGNVLDHKMENKVALQKELGLQEDEGKFVIGLVSRLTNQKGLDLVSSIISQVLDGNTQVIILGTGDKQYEDTFRYYENTNRGSFSACIQYDEARAHRIYAGADVVLVPSRFEPCGLTQLNAMHYGTLPIVRETGGLKDTVEPYNNFTGDGNGFTFDRYDAGLLLDAINRAKTVYFTNRYHWDEVVQRDMAKDVSWGNSARQYKDLYLELTQW</sequence>
<dbReference type="Pfam" id="PF08323">
    <property type="entry name" value="Glyco_transf_5"/>
    <property type="match status" value="1"/>
</dbReference>
<evidence type="ECO:0000256" key="2">
    <source>
        <dbReference type="ARBA" id="ARBA00002764"/>
    </source>
</evidence>
<feature type="binding site" evidence="7">
    <location>
        <position position="208"/>
    </location>
    <ligand>
        <name>ADP-alpha-D-glucose</name>
        <dbReference type="ChEBI" id="CHEBI:57498"/>
    </ligand>
</feature>
<comment type="function">
    <text evidence="2 7">Synthesizes alpha-1,4-glucan chains using ADP-glucose.</text>
</comment>
<protein>
    <recommendedName>
        <fullName evidence="7">Glycogen synthase</fullName>
        <ecNumber evidence="7">2.4.1.21</ecNumber>
    </recommendedName>
    <alternativeName>
        <fullName evidence="7">Starch [bacterial glycogen] synthase</fullName>
    </alternativeName>
</protein>
<feature type="compositionally biased region" description="Low complexity" evidence="8">
    <location>
        <begin position="1"/>
        <end position="14"/>
    </location>
</feature>
<comment type="pathway">
    <text evidence="7">Glycan biosynthesis; glycogen biosynthesis.</text>
</comment>
<dbReference type="GO" id="GO:0004373">
    <property type="term" value="F:alpha-1,4-glucan glucosyltransferase (UDP-glucose donor) activity"/>
    <property type="evidence" value="ECO:0007669"/>
    <property type="project" value="InterPro"/>
</dbReference>
<evidence type="ECO:0000259" key="9">
    <source>
        <dbReference type="Pfam" id="PF00534"/>
    </source>
</evidence>
<dbReference type="Proteomes" id="UP000824082">
    <property type="component" value="Unassembled WGS sequence"/>
</dbReference>